<dbReference type="Proteomes" id="UP000007962">
    <property type="component" value="Chromosome"/>
</dbReference>
<dbReference type="HOGENOM" id="CLU_009942_3_0_11"/>
<feature type="region of interest" description="Disordered" evidence="1">
    <location>
        <begin position="39"/>
        <end position="70"/>
    </location>
</feature>
<name>C5C3J5_BEUC1</name>
<evidence type="ECO:0000313" key="3">
    <source>
        <dbReference type="EMBL" id="ACQ81904.1"/>
    </source>
</evidence>
<dbReference type="eggNOG" id="COG1574">
    <property type="taxonomic scope" value="Bacteria"/>
</dbReference>
<dbReference type="PANTHER" id="PTHR22642:SF2">
    <property type="entry name" value="PROTEIN LONG AFTER FAR-RED 3"/>
    <property type="match status" value="1"/>
</dbReference>
<dbReference type="OrthoDB" id="3238066at2"/>
<dbReference type="Gene3D" id="3.20.20.140">
    <property type="entry name" value="Metal-dependent hydrolases"/>
    <property type="match status" value="1"/>
</dbReference>
<dbReference type="EMBL" id="CP001618">
    <property type="protein sequence ID" value="ACQ81904.1"/>
    <property type="molecule type" value="Genomic_DNA"/>
</dbReference>
<dbReference type="InterPro" id="IPR032466">
    <property type="entry name" value="Metal_Hydrolase"/>
</dbReference>
<dbReference type="Pfam" id="PF07969">
    <property type="entry name" value="Amidohydro_3"/>
    <property type="match status" value="1"/>
</dbReference>
<organism evidence="3 4">
    <name type="scientific">Beutenbergia cavernae (strain ATCC BAA-8 / DSM 12333 / CCUG 43141 / JCM 11478 / NBRC 16432 / NCIMB 13614 / HKI 0122)</name>
    <dbReference type="NCBI Taxonomy" id="471853"/>
    <lineage>
        <taxon>Bacteria</taxon>
        <taxon>Bacillati</taxon>
        <taxon>Actinomycetota</taxon>
        <taxon>Actinomycetes</taxon>
        <taxon>Micrococcales</taxon>
        <taxon>Beutenbergiaceae</taxon>
        <taxon>Beutenbergia</taxon>
    </lineage>
</organism>
<dbReference type="GO" id="GO:0016810">
    <property type="term" value="F:hydrolase activity, acting on carbon-nitrogen (but not peptide) bonds"/>
    <property type="evidence" value="ECO:0007669"/>
    <property type="project" value="InterPro"/>
</dbReference>
<dbReference type="RefSeq" id="WP_015884141.1">
    <property type="nucleotide sequence ID" value="NC_012669.1"/>
</dbReference>
<keyword evidence="3" id="KW-0378">Hydrolase</keyword>
<gene>
    <name evidence="3" type="ordered locus">Bcav_3662</name>
</gene>
<dbReference type="InterPro" id="IPR011059">
    <property type="entry name" value="Metal-dep_hydrolase_composite"/>
</dbReference>
<dbReference type="PANTHER" id="PTHR22642">
    <property type="entry name" value="IMIDAZOLONEPROPIONASE"/>
    <property type="match status" value="1"/>
</dbReference>
<dbReference type="InterPro" id="IPR013108">
    <property type="entry name" value="Amidohydro_3"/>
</dbReference>
<dbReference type="KEGG" id="bcv:Bcav_3662"/>
<evidence type="ECO:0000256" key="1">
    <source>
        <dbReference type="SAM" id="MobiDB-lite"/>
    </source>
</evidence>
<dbReference type="SUPFAM" id="SSF51556">
    <property type="entry name" value="Metallo-dependent hydrolases"/>
    <property type="match status" value="1"/>
</dbReference>
<reference evidence="3 4" key="1">
    <citation type="journal article" date="2009" name="Stand. Genomic Sci.">
        <title>Complete genome sequence of Beutenbergia cavernae type strain (HKI 0122).</title>
        <authorList>
            <person name="Land M."/>
            <person name="Pukall R."/>
            <person name="Abt B."/>
            <person name="Goker M."/>
            <person name="Rohde M."/>
            <person name="Glavina Del Rio T."/>
            <person name="Tice H."/>
            <person name="Copeland A."/>
            <person name="Cheng J.F."/>
            <person name="Lucas S."/>
            <person name="Chen F."/>
            <person name="Nolan M."/>
            <person name="Bruce D."/>
            <person name="Goodwin L."/>
            <person name="Pitluck S."/>
            <person name="Ivanova N."/>
            <person name="Mavromatis K."/>
            <person name="Ovchinnikova G."/>
            <person name="Pati A."/>
            <person name="Chen A."/>
            <person name="Palaniappan K."/>
            <person name="Hauser L."/>
            <person name="Chang Y.J."/>
            <person name="Jefferies C.C."/>
            <person name="Saunders E."/>
            <person name="Brettin T."/>
            <person name="Detter J.C."/>
            <person name="Han C."/>
            <person name="Chain P."/>
            <person name="Bristow J."/>
            <person name="Eisen J.A."/>
            <person name="Markowitz V."/>
            <person name="Hugenholtz P."/>
            <person name="Kyrpides N.C."/>
            <person name="Klenk H.P."/>
            <person name="Lapidus A."/>
        </authorList>
    </citation>
    <scope>NUCLEOTIDE SEQUENCE [LARGE SCALE GENOMIC DNA]</scope>
    <source>
        <strain evidence="4">ATCC BAA-8 / DSM 12333 / NBRC 16432</strain>
    </source>
</reference>
<proteinExistence type="predicted"/>
<evidence type="ECO:0000259" key="2">
    <source>
        <dbReference type="Pfam" id="PF07969"/>
    </source>
</evidence>
<sequence length="536" mass="54668">MSTVLRNARLVDAGGAAHGSLVDVVLDGGSVVAVASARGAGAGPSRGGSVAAGATNIPRAGGGTRADAPGDVDVDVEGRWVAPGLWDAHTHLVQWALVRARLDVSAAASAAGAADLVRERLRSAPPPAGTVLVGYGFRDALWSDAPRQDVLDAAAGDVPVVLVSGDLHCGWFSSAALRRFGAPATPDGVLREEPFLRIQNDLDASTDATRDAGVLDALREAATRGVVGVVDLEIADALDAWPRRAPAGSPAVRVRAGVWPQHLERVLDAGLRTGDPIPGAASGVTQGPLKVIVDGSLNTRTAYCHEPYPPGATGRGVLSVPPDELESLMARAHAGGLACAIHAIGDAANTLALDAFARTGARGSVEHAQLLTWDDVARFAELGVVASVQPEHALDDRDVADAVWAGWTDRAYPFAALHAAGVRLALGSDAPVAPLDPWVAMAAAVHRSRDARPEWHPEQHLDPAVAFAASTDGVPRLAPGGPGDVVLLDDDPLAASPAALRAFAVAATMRAGAWTHVGADLAGLLPDAAPTATGPA</sequence>
<dbReference type="SUPFAM" id="SSF51338">
    <property type="entry name" value="Composite domain of metallo-dependent hydrolases"/>
    <property type="match status" value="1"/>
</dbReference>
<keyword evidence="4" id="KW-1185">Reference proteome</keyword>
<dbReference type="Gene3D" id="3.10.310.70">
    <property type="match status" value="1"/>
</dbReference>
<dbReference type="Gene3D" id="2.30.40.10">
    <property type="entry name" value="Urease, subunit C, domain 1"/>
    <property type="match status" value="1"/>
</dbReference>
<feature type="domain" description="Amidohydrolase 3" evidence="2">
    <location>
        <begin position="74"/>
        <end position="513"/>
    </location>
</feature>
<dbReference type="STRING" id="471853.Bcav_3662"/>
<evidence type="ECO:0000313" key="4">
    <source>
        <dbReference type="Proteomes" id="UP000007962"/>
    </source>
</evidence>
<accession>C5C3J5</accession>
<protein>
    <submittedName>
        <fullName evidence="3">Amidohydrolase 3</fullName>
    </submittedName>
</protein>
<dbReference type="AlphaFoldDB" id="C5C3J5"/>